<proteinExistence type="predicted"/>
<dbReference type="EMBL" id="QKWP01001720">
    <property type="protein sequence ID" value="RIB07063.1"/>
    <property type="molecule type" value="Genomic_DNA"/>
</dbReference>
<organism evidence="2 3">
    <name type="scientific">Gigaspora rosea</name>
    <dbReference type="NCBI Taxonomy" id="44941"/>
    <lineage>
        <taxon>Eukaryota</taxon>
        <taxon>Fungi</taxon>
        <taxon>Fungi incertae sedis</taxon>
        <taxon>Mucoromycota</taxon>
        <taxon>Glomeromycotina</taxon>
        <taxon>Glomeromycetes</taxon>
        <taxon>Diversisporales</taxon>
        <taxon>Gigasporaceae</taxon>
        <taxon>Gigaspora</taxon>
    </lineage>
</organism>
<accession>A0A397UIB0</accession>
<evidence type="ECO:0000256" key="1">
    <source>
        <dbReference type="SAM" id="Phobius"/>
    </source>
</evidence>
<gene>
    <name evidence="2" type="ORF">C2G38_2114741</name>
</gene>
<feature type="transmembrane region" description="Helical" evidence="1">
    <location>
        <begin position="15"/>
        <end position="35"/>
    </location>
</feature>
<evidence type="ECO:0000313" key="2">
    <source>
        <dbReference type="EMBL" id="RIB07063.1"/>
    </source>
</evidence>
<comment type="caution">
    <text evidence="2">The sequence shown here is derived from an EMBL/GenBank/DDBJ whole genome shotgun (WGS) entry which is preliminary data.</text>
</comment>
<keyword evidence="3" id="KW-1185">Reference proteome</keyword>
<dbReference type="AlphaFoldDB" id="A0A397UIB0"/>
<sequence>MVARSTGRSNFVGWVGPRLFVSLNMIYACNLMIIYKFKFHVLNHYNVILLEFAILYKNILVY</sequence>
<keyword evidence="1" id="KW-0472">Membrane</keyword>
<reference evidence="2 3" key="1">
    <citation type="submission" date="2018-06" db="EMBL/GenBank/DDBJ databases">
        <title>Comparative genomics reveals the genomic features of Rhizophagus irregularis, R. cerebriforme, R. diaphanum and Gigaspora rosea, and their symbiotic lifestyle signature.</title>
        <authorList>
            <person name="Morin E."/>
            <person name="San Clemente H."/>
            <person name="Chen E.C.H."/>
            <person name="De La Providencia I."/>
            <person name="Hainaut M."/>
            <person name="Kuo A."/>
            <person name="Kohler A."/>
            <person name="Murat C."/>
            <person name="Tang N."/>
            <person name="Roy S."/>
            <person name="Loubradou J."/>
            <person name="Henrissat B."/>
            <person name="Grigoriev I.V."/>
            <person name="Corradi N."/>
            <person name="Roux C."/>
            <person name="Martin F.M."/>
        </authorList>
    </citation>
    <scope>NUCLEOTIDE SEQUENCE [LARGE SCALE GENOMIC DNA]</scope>
    <source>
        <strain evidence="2 3">DAOM 194757</strain>
    </source>
</reference>
<keyword evidence="1" id="KW-0812">Transmembrane</keyword>
<keyword evidence="1" id="KW-1133">Transmembrane helix</keyword>
<name>A0A397UIB0_9GLOM</name>
<protein>
    <submittedName>
        <fullName evidence="2">Uncharacterized protein</fullName>
    </submittedName>
</protein>
<dbReference type="PROSITE" id="PS51257">
    <property type="entry name" value="PROKAR_LIPOPROTEIN"/>
    <property type="match status" value="1"/>
</dbReference>
<dbReference type="Proteomes" id="UP000266673">
    <property type="component" value="Unassembled WGS sequence"/>
</dbReference>
<evidence type="ECO:0000313" key="3">
    <source>
        <dbReference type="Proteomes" id="UP000266673"/>
    </source>
</evidence>